<dbReference type="VEuPathDB" id="FungiDB:BO71DRAFT_396626"/>
<dbReference type="EMBL" id="KZ825831">
    <property type="protein sequence ID" value="PYH96963.1"/>
    <property type="molecule type" value="Genomic_DNA"/>
</dbReference>
<keyword evidence="3" id="KW-1185">Reference proteome</keyword>
<dbReference type="Proteomes" id="UP000247810">
    <property type="component" value="Unassembled WGS sequence"/>
</dbReference>
<evidence type="ECO:0000256" key="1">
    <source>
        <dbReference type="SAM" id="MobiDB-lite"/>
    </source>
</evidence>
<protein>
    <submittedName>
        <fullName evidence="2">Uncharacterized protein</fullName>
    </submittedName>
</protein>
<evidence type="ECO:0000313" key="3">
    <source>
        <dbReference type="Proteomes" id="UP000247810"/>
    </source>
</evidence>
<reference evidence="2 3" key="1">
    <citation type="submission" date="2018-02" db="EMBL/GenBank/DDBJ databases">
        <title>The genomes of Aspergillus section Nigri reveals drivers in fungal speciation.</title>
        <authorList>
            <consortium name="DOE Joint Genome Institute"/>
            <person name="Vesth T.C."/>
            <person name="Nybo J."/>
            <person name="Theobald S."/>
            <person name="Brandl J."/>
            <person name="Frisvad J.C."/>
            <person name="Nielsen K.F."/>
            <person name="Lyhne E.K."/>
            <person name="Kogle M.E."/>
            <person name="Kuo A."/>
            <person name="Riley R."/>
            <person name="Clum A."/>
            <person name="Nolan M."/>
            <person name="Lipzen A."/>
            <person name="Salamov A."/>
            <person name="Henrissat B."/>
            <person name="Wiebenga A."/>
            <person name="De vries R.P."/>
            <person name="Grigoriev I.V."/>
            <person name="Mortensen U.H."/>
            <person name="Andersen M.R."/>
            <person name="Baker S.E."/>
        </authorList>
    </citation>
    <scope>NUCLEOTIDE SEQUENCE [LARGE SCALE GENOMIC DNA]</scope>
    <source>
        <strain evidence="2 3">CBS 707.79</strain>
    </source>
</reference>
<name>A0A319DZT0_9EURO</name>
<proteinExistence type="predicted"/>
<sequence length="529" mass="58574">MSDNRESSEIPLQRLRASSEPPALPSSGRGRYALDPEVAEYLVAPLDDSRIPMFPPYWDDDEDDARRRGRRFCKHDVVAREYALDENETCESCGRVPALGWFYRCNVDTSGFSHQMDPNQALALSPSIVNAIKAGHYNAVQKNIVEWQKQRVLQMCAADNDLPVPRFETTQVIDGIEDDDDENPHVEIVEDVAQESRTLSPPPARPRGLRPICSYRACHHCAPRYQDKSWMSINEVCNDDTISAPTAWDLREQPVTDAKVVCQLGLRPSPAYPPEVTRPLPPQPPSLTRPSPGDWKTYHPYDPSEFASAGPSTIPHYEPTNVSDSQGPGPSHSFHEECVPGPSTRPHGGPSTASRDGGFEHLVFYEQDIAAPSFSPRDEPSGSSDASSESSPGLFERYITDVLIGLTAMSCGIISTSWGARITEAILGFFGHTPPGPPTPPHQSFPDSLTHNGVDPEGALPHWQTRCNLPSYRTTLHSATRVSKRRKAKEKELRELKEPKILDPIQEDYDGEAYCADGERMAGMSVRVA</sequence>
<feature type="region of interest" description="Disordered" evidence="1">
    <location>
        <begin position="372"/>
        <end position="392"/>
    </location>
</feature>
<organism evidence="2 3">
    <name type="scientific">Aspergillus ellipticus CBS 707.79</name>
    <dbReference type="NCBI Taxonomy" id="1448320"/>
    <lineage>
        <taxon>Eukaryota</taxon>
        <taxon>Fungi</taxon>
        <taxon>Dikarya</taxon>
        <taxon>Ascomycota</taxon>
        <taxon>Pezizomycotina</taxon>
        <taxon>Eurotiomycetes</taxon>
        <taxon>Eurotiomycetidae</taxon>
        <taxon>Eurotiales</taxon>
        <taxon>Aspergillaceae</taxon>
        <taxon>Aspergillus</taxon>
        <taxon>Aspergillus subgen. Circumdati</taxon>
    </lineage>
</organism>
<feature type="compositionally biased region" description="Low complexity" evidence="1">
    <location>
        <begin position="381"/>
        <end position="392"/>
    </location>
</feature>
<accession>A0A319DZT0</accession>
<gene>
    <name evidence="2" type="ORF">BO71DRAFT_396626</name>
</gene>
<dbReference type="AlphaFoldDB" id="A0A319DZT0"/>
<dbReference type="OrthoDB" id="4776522at2759"/>
<feature type="region of interest" description="Disordered" evidence="1">
    <location>
        <begin position="1"/>
        <end position="31"/>
    </location>
</feature>
<dbReference type="STRING" id="1448320.A0A319DZT0"/>
<evidence type="ECO:0000313" key="2">
    <source>
        <dbReference type="EMBL" id="PYH96963.1"/>
    </source>
</evidence>
<feature type="region of interest" description="Disordered" evidence="1">
    <location>
        <begin position="267"/>
        <end position="357"/>
    </location>
</feature>